<dbReference type="Pfam" id="PF10268">
    <property type="entry name" value="Tmemb_161AB"/>
    <property type="match status" value="1"/>
</dbReference>
<feature type="non-terminal residue" evidence="8">
    <location>
        <position position="1"/>
    </location>
</feature>
<dbReference type="Proteomes" id="UP000728032">
    <property type="component" value="Unassembled WGS sequence"/>
</dbReference>
<evidence type="ECO:0000256" key="1">
    <source>
        <dbReference type="ARBA" id="ARBA00004141"/>
    </source>
</evidence>
<reference evidence="8" key="1">
    <citation type="submission" date="2020-11" db="EMBL/GenBank/DDBJ databases">
        <authorList>
            <person name="Tran Van P."/>
        </authorList>
    </citation>
    <scope>NUCLEOTIDE SEQUENCE</scope>
</reference>
<evidence type="ECO:0000256" key="3">
    <source>
        <dbReference type="ARBA" id="ARBA00022692"/>
    </source>
</evidence>
<comment type="subcellular location">
    <subcellularLocation>
        <location evidence="1">Membrane</location>
        <topology evidence="1">Multi-pass membrane protein</topology>
    </subcellularLocation>
</comment>
<dbReference type="EMBL" id="CAJPVJ010061314">
    <property type="protein sequence ID" value="CAG2184185.1"/>
    <property type="molecule type" value="Genomic_DNA"/>
</dbReference>
<feature type="transmembrane region" description="Helical" evidence="7">
    <location>
        <begin position="6"/>
        <end position="29"/>
    </location>
</feature>
<feature type="transmembrane region" description="Helical" evidence="7">
    <location>
        <begin position="100"/>
        <end position="119"/>
    </location>
</feature>
<sequence length="142" mass="15691">TEYNLSLIWCSLVVAFSLKILFSITGLYFRGGDEAIGERSLTIVSGSLFFLTAMIVLIADENFLEFGLVPAYKSFNESAFKLLETHAISEGMGSGPTSMLMVKFFLSIWCAIIGAFFTFPGLRISKMHFDAIKYSSNDPVSL</sequence>
<dbReference type="PANTHER" id="PTHR13624:SF6">
    <property type="entry name" value="EMEI"/>
    <property type="match status" value="1"/>
</dbReference>
<dbReference type="PANTHER" id="PTHR13624">
    <property type="entry name" value="RE42071P"/>
    <property type="match status" value="1"/>
</dbReference>
<comment type="similarity">
    <text evidence="2">Belongs to the TMEM161 family.</text>
</comment>
<evidence type="ECO:0000256" key="4">
    <source>
        <dbReference type="ARBA" id="ARBA00022989"/>
    </source>
</evidence>
<evidence type="ECO:0000256" key="7">
    <source>
        <dbReference type="SAM" id="Phobius"/>
    </source>
</evidence>
<dbReference type="OrthoDB" id="784140at2759"/>
<dbReference type="GO" id="GO:0016020">
    <property type="term" value="C:membrane"/>
    <property type="evidence" value="ECO:0007669"/>
    <property type="project" value="UniProtKB-SubCell"/>
</dbReference>
<keyword evidence="4 7" id="KW-1133">Transmembrane helix</keyword>
<dbReference type="InterPro" id="IPR019395">
    <property type="entry name" value="Transmembrane_161A/B"/>
</dbReference>
<proteinExistence type="inferred from homology"/>
<keyword evidence="9" id="KW-1185">Reference proteome</keyword>
<keyword evidence="6" id="KW-0325">Glycoprotein</keyword>
<evidence type="ECO:0000313" key="8">
    <source>
        <dbReference type="EMBL" id="CAD7668736.1"/>
    </source>
</evidence>
<evidence type="ECO:0000256" key="5">
    <source>
        <dbReference type="ARBA" id="ARBA00023136"/>
    </source>
</evidence>
<organism evidence="8">
    <name type="scientific">Oppiella nova</name>
    <dbReference type="NCBI Taxonomy" id="334625"/>
    <lineage>
        <taxon>Eukaryota</taxon>
        <taxon>Metazoa</taxon>
        <taxon>Ecdysozoa</taxon>
        <taxon>Arthropoda</taxon>
        <taxon>Chelicerata</taxon>
        <taxon>Arachnida</taxon>
        <taxon>Acari</taxon>
        <taxon>Acariformes</taxon>
        <taxon>Sarcoptiformes</taxon>
        <taxon>Oribatida</taxon>
        <taxon>Brachypylina</taxon>
        <taxon>Oppioidea</taxon>
        <taxon>Oppiidae</taxon>
        <taxon>Oppiella</taxon>
    </lineage>
</organism>
<name>A0A7R9R216_9ACAR</name>
<dbReference type="EMBL" id="OC976139">
    <property type="protein sequence ID" value="CAD7668736.1"/>
    <property type="molecule type" value="Genomic_DNA"/>
</dbReference>
<gene>
    <name evidence="8" type="ORF">ONB1V03_LOCUS23605</name>
</gene>
<accession>A0A7R9R216</accession>
<evidence type="ECO:0000313" key="9">
    <source>
        <dbReference type="Proteomes" id="UP000728032"/>
    </source>
</evidence>
<evidence type="ECO:0000256" key="2">
    <source>
        <dbReference type="ARBA" id="ARBA00009706"/>
    </source>
</evidence>
<keyword evidence="5 7" id="KW-0472">Membrane</keyword>
<feature type="transmembrane region" description="Helical" evidence="7">
    <location>
        <begin position="41"/>
        <end position="59"/>
    </location>
</feature>
<keyword evidence="3 7" id="KW-0812">Transmembrane</keyword>
<dbReference type="AlphaFoldDB" id="A0A7R9R216"/>
<protein>
    <submittedName>
        <fullName evidence="8">Uncharacterized protein</fullName>
    </submittedName>
</protein>
<evidence type="ECO:0000256" key="6">
    <source>
        <dbReference type="ARBA" id="ARBA00023180"/>
    </source>
</evidence>